<reference evidence="2" key="2">
    <citation type="submission" date="2021-02" db="EMBL/GenBank/DDBJ databases">
        <authorList>
            <person name="Kimball J.A."/>
            <person name="Haas M.W."/>
            <person name="Macchietto M."/>
            <person name="Kono T."/>
            <person name="Duquette J."/>
            <person name="Shao M."/>
        </authorList>
    </citation>
    <scope>NUCLEOTIDE SEQUENCE</scope>
    <source>
        <tissue evidence="2">Fresh leaf tissue</tissue>
    </source>
</reference>
<dbReference type="OrthoDB" id="10435684at2759"/>
<keyword evidence="1" id="KW-0732">Signal</keyword>
<dbReference type="AlphaFoldDB" id="A0A8J6BRM1"/>
<feature type="chain" id="PRO_5035233647" evidence="1">
    <location>
        <begin position="36"/>
        <end position="102"/>
    </location>
</feature>
<sequence>MAMQLAARSKNPLATAVAVSLLMTCLLVLAAHVSAASLRPTDADVYSACFEVMGCNNVGCAIRCEHLGHNPAGSVCRSKDTSLYCCCGQDNPPSSPSATLIV</sequence>
<feature type="signal peptide" evidence="1">
    <location>
        <begin position="1"/>
        <end position="35"/>
    </location>
</feature>
<gene>
    <name evidence="2" type="ORF">GUJ93_ZPchr0011g27960</name>
</gene>
<evidence type="ECO:0000313" key="3">
    <source>
        <dbReference type="Proteomes" id="UP000729402"/>
    </source>
</evidence>
<keyword evidence="3" id="KW-1185">Reference proteome</keyword>
<name>A0A8J6BRM1_ZIZPA</name>
<reference evidence="2" key="1">
    <citation type="journal article" date="2021" name="bioRxiv">
        <title>Whole Genome Assembly and Annotation of Northern Wild Rice, Zizania palustris L., Supports a Whole Genome Duplication in the Zizania Genus.</title>
        <authorList>
            <person name="Haas M."/>
            <person name="Kono T."/>
            <person name="Macchietto M."/>
            <person name="Millas R."/>
            <person name="McGilp L."/>
            <person name="Shao M."/>
            <person name="Duquette J."/>
            <person name="Hirsch C.N."/>
            <person name="Kimball J."/>
        </authorList>
    </citation>
    <scope>NUCLEOTIDE SEQUENCE</scope>
    <source>
        <tissue evidence="2">Fresh leaf tissue</tissue>
    </source>
</reference>
<dbReference type="Proteomes" id="UP000729402">
    <property type="component" value="Unassembled WGS sequence"/>
</dbReference>
<comment type="caution">
    <text evidence="2">The sequence shown here is derived from an EMBL/GenBank/DDBJ whole genome shotgun (WGS) entry which is preliminary data.</text>
</comment>
<evidence type="ECO:0000256" key="1">
    <source>
        <dbReference type="SAM" id="SignalP"/>
    </source>
</evidence>
<evidence type="ECO:0000313" key="2">
    <source>
        <dbReference type="EMBL" id="KAG8091106.1"/>
    </source>
</evidence>
<dbReference type="EMBL" id="JAAALK010000081">
    <property type="protein sequence ID" value="KAG8091106.1"/>
    <property type="molecule type" value="Genomic_DNA"/>
</dbReference>
<proteinExistence type="predicted"/>
<accession>A0A8J6BRM1</accession>
<organism evidence="2 3">
    <name type="scientific">Zizania palustris</name>
    <name type="common">Northern wild rice</name>
    <dbReference type="NCBI Taxonomy" id="103762"/>
    <lineage>
        <taxon>Eukaryota</taxon>
        <taxon>Viridiplantae</taxon>
        <taxon>Streptophyta</taxon>
        <taxon>Embryophyta</taxon>
        <taxon>Tracheophyta</taxon>
        <taxon>Spermatophyta</taxon>
        <taxon>Magnoliopsida</taxon>
        <taxon>Liliopsida</taxon>
        <taxon>Poales</taxon>
        <taxon>Poaceae</taxon>
        <taxon>BOP clade</taxon>
        <taxon>Oryzoideae</taxon>
        <taxon>Oryzeae</taxon>
        <taxon>Zizaniinae</taxon>
        <taxon>Zizania</taxon>
    </lineage>
</organism>
<protein>
    <submittedName>
        <fullName evidence="2">Uncharacterized protein</fullName>
    </submittedName>
</protein>